<evidence type="ECO:0000256" key="1">
    <source>
        <dbReference type="ARBA" id="ARBA00022723"/>
    </source>
</evidence>
<dbReference type="Pfam" id="PF13669">
    <property type="entry name" value="Glyoxalase_4"/>
    <property type="match status" value="1"/>
</dbReference>
<evidence type="ECO:0000313" key="4">
    <source>
        <dbReference type="Proteomes" id="UP001232445"/>
    </source>
</evidence>
<protein>
    <submittedName>
        <fullName evidence="3">Methylmalonyl-CoA epimerase</fullName>
    </submittedName>
</protein>
<gene>
    <name evidence="3" type="ORF">J2S00_003675</name>
</gene>
<sequence>MLEVEGLDHITLAVNNLEEAKQKFETMFGVKPLKEMVLEEHGVKAVFYLVNDVLIGLETPISEGSFKRFLQKKGEGIHHIALSVKDIEKAAQELTAKGIGIIGPHVKEGVRRELFVYPKSFFNVMLQVIQWEGPYRDSLEERVKSNLKG</sequence>
<dbReference type="SUPFAM" id="SSF54593">
    <property type="entry name" value="Glyoxalase/Bleomycin resistance protein/Dihydroxybiphenyl dioxygenase"/>
    <property type="match status" value="1"/>
</dbReference>
<keyword evidence="1" id="KW-0479">Metal-binding</keyword>
<dbReference type="PANTHER" id="PTHR43048">
    <property type="entry name" value="METHYLMALONYL-COA EPIMERASE"/>
    <property type="match status" value="1"/>
</dbReference>
<dbReference type="Gene3D" id="3.10.180.10">
    <property type="entry name" value="2,3-Dihydroxybiphenyl 1,2-Dioxygenase, domain 1"/>
    <property type="match status" value="1"/>
</dbReference>
<name>A0ABU0CWR7_9BACI</name>
<evidence type="ECO:0000313" key="3">
    <source>
        <dbReference type="EMBL" id="MDQ0340835.1"/>
    </source>
</evidence>
<dbReference type="InterPro" id="IPR037523">
    <property type="entry name" value="VOC_core"/>
</dbReference>
<dbReference type="InterPro" id="IPR029068">
    <property type="entry name" value="Glyas_Bleomycin-R_OHBP_Dase"/>
</dbReference>
<dbReference type="InterPro" id="IPR051785">
    <property type="entry name" value="MMCE/EMCE_epimerase"/>
</dbReference>
<reference evidence="3 4" key="1">
    <citation type="submission" date="2023-07" db="EMBL/GenBank/DDBJ databases">
        <title>Genomic Encyclopedia of Type Strains, Phase IV (KMG-IV): sequencing the most valuable type-strain genomes for metagenomic binning, comparative biology and taxonomic classification.</title>
        <authorList>
            <person name="Goeker M."/>
        </authorList>
    </citation>
    <scope>NUCLEOTIDE SEQUENCE [LARGE SCALE GENOMIC DNA]</scope>
    <source>
        <strain evidence="3 4">DSM 17740</strain>
    </source>
</reference>
<proteinExistence type="predicted"/>
<keyword evidence="4" id="KW-1185">Reference proteome</keyword>
<organism evidence="3 4">
    <name type="scientific">Caldalkalibacillus uzonensis</name>
    <dbReference type="NCBI Taxonomy" id="353224"/>
    <lineage>
        <taxon>Bacteria</taxon>
        <taxon>Bacillati</taxon>
        <taxon>Bacillota</taxon>
        <taxon>Bacilli</taxon>
        <taxon>Bacillales</taxon>
        <taxon>Bacillaceae</taxon>
        <taxon>Caldalkalibacillus</taxon>
    </lineage>
</organism>
<dbReference type="EMBL" id="JAUSUQ010000020">
    <property type="protein sequence ID" value="MDQ0340835.1"/>
    <property type="molecule type" value="Genomic_DNA"/>
</dbReference>
<accession>A0ABU0CWR7</accession>
<feature type="domain" description="VOC" evidence="2">
    <location>
        <begin position="6"/>
        <end position="131"/>
    </location>
</feature>
<comment type="caution">
    <text evidence="3">The sequence shown here is derived from an EMBL/GenBank/DDBJ whole genome shotgun (WGS) entry which is preliminary data.</text>
</comment>
<evidence type="ECO:0000259" key="2">
    <source>
        <dbReference type="PROSITE" id="PS51819"/>
    </source>
</evidence>
<dbReference type="PROSITE" id="PS51819">
    <property type="entry name" value="VOC"/>
    <property type="match status" value="1"/>
</dbReference>
<dbReference type="PANTHER" id="PTHR43048:SF3">
    <property type="entry name" value="METHYLMALONYL-COA EPIMERASE, MITOCHONDRIAL"/>
    <property type="match status" value="1"/>
</dbReference>
<dbReference type="Proteomes" id="UP001232445">
    <property type="component" value="Unassembled WGS sequence"/>
</dbReference>
<dbReference type="RefSeq" id="WP_307343162.1">
    <property type="nucleotide sequence ID" value="NZ_JAUSUQ010000020.1"/>
</dbReference>